<protein>
    <submittedName>
        <fullName evidence="1">Uncharacterized protein</fullName>
    </submittedName>
</protein>
<name>A0A256A4T3_9FLAO</name>
<sequence>MEVRAAAGRAFHFKAQHATAFQLRFLHSFFQSLHQNQLQSPFRVTAFRCNPLCGKVRRNVSLQKIRALVKNTYK</sequence>
<dbReference type="EMBL" id="NOXX01000120">
    <property type="protein sequence ID" value="OYQ48659.1"/>
    <property type="molecule type" value="Genomic_DNA"/>
</dbReference>
<accession>A0A256A4T3</accession>
<dbReference type="AlphaFoldDB" id="A0A256A4T3"/>
<keyword evidence="2" id="KW-1185">Reference proteome</keyword>
<evidence type="ECO:0000313" key="2">
    <source>
        <dbReference type="Proteomes" id="UP000216035"/>
    </source>
</evidence>
<proteinExistence type="predicted"/>
<comment type="caution">
    <text evidence="1">The sequence shown here is derived from an EMBL/GenBank/DDBJ whole genome shotgun (WGS) entry which is preliminary data.</text>
</comment>
<gene>
    <name evidence="1" type="ORF">CHX27_02060</name>
</gene>
<evidence type="ECO:0000313" key="1">
    <source>
        <dbReference type="EMBL" id="OYQ48659.1"/>
    </source>
</evidence>
<organism evidence="1 2">
    <name type="scientific">Flavobacterium aurantiibacter</name>
    <dbReference type="NCBI Taxonomy" id="2023067"/>
    <lineage>
        <taxon>Bacteria</taxon>
        <taxon>Pseudomonadati</taxon>
        <taxon>Bacteroidota</taxon>
        <taxon>Flavobacteriia</taxon>
        <taxon>Flavobacteriales</taxon>
        <taxon>Flavobacteriaceae</taxon>
        <taxon>Flavobacterium</taxon>
    </lineage>
</organism>
<reference evidence="1 2" key="1">
    <citation type="submission" date="2017-07" db="EMBL/GenBank/DDBJ databases">
        <title>Flavobacterium cyanobacteriorum sp. nov., isolated from cyanobacterial aggregates in a eutrophic lake.</title>
        <authorList>
            <person name="Cai H."/>
        </authorList>
    </citation>
    <scope>NUCLEOTIDE SEQUENCE [LARGE SCALE GENOMIC DNA]</scope>
    <source>
        <strain evidence="1 2">TH167</strain>
    </source>
</reference>
<dbReference type="Proteomes" id="UP000216035">
    <property type="component" value="Unassembled WGS sequence"/>
</dbReference>